<comment type="caution">
    <text evidence="11">The sequence shown here is derived from an EMBL/GenBank/DDBJ whole genome shotgun (WGS) entry which is preliminary data.</text>
</comment>
<evidence type="ECO:0000256" key="9">
    <source>
        <dbReference type="HAMAP-Rule" id="MF_00161"/>
    </source>
</evidence>
<evidence type="ECO:0000256" key="6">
    <source>
        <dbReference type="ARBA" id="ARBA00022801"/>
    </source>
</evidence>
<evidence type="ECO:0000256" key="4">
    <source>
        <dbReference type="ARBA" id="ARBA00022692"/>
    </source>
</evidence>
<sequence>MPSGGVLNYARPQMDTTTSRRVPLVMGIAVLVLLLDQATKFWAESALTGRAPIPVLGEFLQFRLLYNPGAAFSIGAGSTWIFTIVAAVAVVLLARYGMQPQTKLRAAALALMLGGATTHLLDRLFRPPGFARGHVVDFIDYNGWFVGNVADIALVGGAILLVLMSFTPTKQPAE</sequence>
<feature type="transmembrane region" description="Helical" evidence="9">
    <location>
        <begin position="145"/>
        <end position="166"/>
    </location>
</feature>
<name>A0ABQ3MU39_9PSEU</name>
<dbReference type="InterPro" id="IPR001872">
    <property type="entry name" value="Peptidase_A8"/>
</dbReference>
<keyword evidence="12" id="KW-1185">Reference proteome</keyword>
<comment type="subcellular location">
    <subcellularLocation>
        <location evidence="9">Cell membrane</location>
        <topology evidence="9">Multi-pass membrane protein</topology>
    </subcellularLocation>
</comment>
<evidence type="ECO:0000256" key="8">
    <source>
        <dbReference type="ARBA" id="ARBA00023136"/>
    </source>
</evidence>
<evidence type="ECO:0000256" key="1">
    <source>
        <dbReference type="ARBA" id="ARBA00006139"/>
    </source>
</evidence>
<feature type="active site" evidence="9">
    <location>
        <position position="151"/>
    </location>
</feature>
<dbReference type="Pfam" id="PF01252">
    <property type="entry name" value="Peptidase_A8"/>
    <property type="match status" value="1"/>
</dbReference>
<keyword evidence="2 9" id="KW-1003">Cell membrane</keyword>
<keyword evidence="7 9" id="KW-1133">Transmembrane helix</keyword>
<gene>
    <name evidence="9" type="primary">lspA</name>
    <name evidence="11" type="ORF">GCM10017774_66280</name>
</gene>
<evidence type="ECO:0000256" key="2">
    <source>
        <dbReference type="ARBA" id="ARBA00022475"/>
    </source>
</evidence>
<comment type="similarity">
    <text evidence="1 9 10">Belongs to the peptidase A8 family.</text>
</comment>
<keyword evidence="6 9" id="KW-0378">Hydrolase</keyword>
<feature type="transmembrane region" description="Helical" evidence="9">
    <location>
        <begin position="106"/>
        <end position="125"/>
    </location>
</feature>
<protein>
    <recommendedName>
        <fullName evidence="9">Lipoprotein signal peptidase</fullName>
        <ecNumber evidence="9">3.4.23.36</ecNumber>
    </recommendedName>
    <alternativeName>
        <fullName evidence="9">Prolipoprotein signal peptidase</fullName>
    </alternativeName>
    <alternativeName>
        <fullName evidence="9">Signal peptidase II</fullName>
        <shortName evidence="9">SPase II</shortName>
    </alternativeName>
</protein>
<reference evidence="12" key="1">
    <citation type="journal article" date="2019" name="Int. J. Syst. Evol. Microbiol.">
        <title>The Global Catalogue of Microorganisms (GCM) 10K type strain sequencing project: providing services to taxonomists for standard genome sequencing and annotation.</title>
        <authorList>
            <consortium name="The Broad Institute Genomics Platform"/>
            <consortium name="The Broad Institute Genome Sequencing Center for Infectious Disease"/>
            <person name="Wu L."/>
            <person name="Ma J."/>
        </authorList>
    </citation>
    <scope>NUCLEOTIDE SEQUENCE [LARGE SCALE GENOMIC DNA]</scope>
    <source>
        <strain evidence="12">CGMCC 4.7367</strain>
    </source>
</reference>
<evidence type="ECO:0000256" key="3">
    <source>
        <dbReference type="ARBA" id="ARBA00022670"/>
    </source>
</evidence>
<evidence type="ECO:0000256" key="5">
    <source>
        <dbReference type="ARBA" id="ARBA00022750"/>
    </source>
</evidence>
<dbReference type="PRINTS" id="PR00781">
    <property type="entry name" value="LIPOSIGPTASE"/>
</dbReference>
<feature type="active site" evidence="9">
    <location>
        <position position="137"/>
    </location>
</feature>
<evidence type="ECO:0000313" key="11">
    <source>
        <dbReference type="EMBL" id="GHH53175.1"/>
    </source>
</evidence>
<dbReference type="Proteomes" id="UP000605568">
    <property type="component" value="Unassembled WGS sequence"/>
</dbReference>
<evidence type="ECO:0000313" key="12">
    <source>
        <dbReference type="Proteomes" id="UP000605568"/>
    </source>
</evidence>
<keyword evidence="8 9" id="KW-0472">Membrane</keyword>
<organism evidence="11 12">
    <name type="scientific">Lentzea cavernae</name>
    <dbReference type="NCBI Taxonomy" id="2020703"/>
    <lineage>
        <taxon>Bacteria</taxon>
        <taxon>Bacillati</taxon>
        <taxon>Actinomycetota</taxon>
        <taxon>Actinomycetes</taxon>
        <taxon>Pseudonocardiales</taxon>
        <taxon>Pseudonocardiaceae</taxon>
        <taxon>Lentzea</taxon>
    </lineage>
</organism>
<comment type="catalytic activity">
    <reaction evidence="9">
        <text>Release of signal peptides from bacterial membrane prolipoproteins. Hydrolyzes -Xaa-Yaa-Zaa-|-(S,diacylglyceryl)Cys-, in which Xaa is hydrophobic (preferably Leu), and Yaa (Ala or Ser) and Zaa (Gly or Ala) have small, neutral side chains.</text>
        <dbReference type="EC" id="3.4.23.36"/>
    </reaction>
</comment>
<comment type="caution">
    <text evidence="9">Lacks conserved residue(s) required for the propagation of feature annotation.</text>
</comment>
<dbReference type="PANTHER" id="PTHR33695:SF1">
    <property type="entry name" value="LIPOPROTEIN SIGNAL PEPTIDASE"/>
    <property type="match status" value="1"/>
</dbReference>
<keyword evidence="5 9" id="KW-0064">Aspartyl protease</keyword>
<proteinExistence type="inferred from homology"/>
<evidence type="ECO:0000256" key="7">
    <source>
        <dbReference type="ARBA" id="ARBA00022989"/>
    </source>
</evidence>
<dbReference type="NCBIfam" id="TIGR00077">
    <property type="entry name" value="lspA"/>
    <property type="match status" value="1"/>
</dbReference>
<feature type="transmembrane region" description="Helical" evidence="9">
    <location>
        <begin position="70"/>
        <end position="94"/>
    </location>
</feature>
<dbReference type="PANTHER" id="PTHR33695">
    <property type="entry name" value="LIPOPROTEIN SIGNAL PEPTIDASE"/>
    <property type="match status" value="1"/>
</dbReference>
<accession>A0ABQ3MU39</accession>
<evidence type="ECO:0000256" key="10">
    <source>
        <dbReference type="RuleBase" id="RU004181"/>
    </source>
</evidence>
<dbReference type="EC" id="3.4.23.36" evidence="9"/>
<keyword evidence="3 9" id="KW-0645">Protease</keyword>
<comment type="pathway">
    <text evidence="9">Protein modification; lipoprotein biosynthesis (signal peptide cleavage).</text>
</comment>
<dbReference type="HAMAP" id="MF_00161">
    <property type="entry name" value="LspA"/>
    <property type="match status" value="1"/>
</dbReference>
<comment type="function">
    <text evidence="9">This protein specifically catalyzes the removal of signal peptides from prolipoproteins.</text>
</comment>
<keyword evidence="4 9" id="KW-0812">Transmembrane</keyword>
<dbReference type="EMBL" id="BNAR01000012">
    <property type="protein sequence ID" value="GHH53175.1"/>
    <property type="molecule type" value="Genomic_DNA"/>
</dbReference>